<keyword evidence="3" id="KW-1185">Reference proteome</keyword>
<dbReference type="EMBL" id="KV428418">
    <property type="protein sequence ID" value="KZT31958.1"/>
    <property type="molecule type" value="Genomic_DNA"/>
</dbReference>
<sequence>MRTLGRHVEHHDALSSLIGLLLARRWEDPLHLVEDLYFDIASAYIPMLDQALEPIASKFKSKGIPFQEWGCSCDSCNANLLYMVWENVAETADPEDSRVQAENHFLERLPSALLGRASLFRLLEELTPTNRAALEDQLLSKELDWLKDAFADDEESVSITSQASSAASPVASSSRHLPHSPPPTRSSNVITSEVGVQTSPVIPEPCTHGFIATSSSSTIQSAAAVIGRLDLSRKRRLSEITEENVEGEQEVLEVKRARRAESPSPSSSNEAPSDQDEEVDRSANGLPTLPHDASFLKDSASSKEKGEGNGKAAEERVDEGQERSRTSRGSASTTTQHSSQLVDTPSGQVLPRRDPPRASIHRPDRPVVAAEAAAASESTSTPSAVPVVPPRPLKTTNKSAKPPSKIGRPVSASGSSTSGIPTRSTPVTNVAADQNTTAVKPRSQPAGADANPGASSGESSTAGQAGVGGEGAANAPKSLLPTKTATARPQTRARTSGAAIRGGAPRVATRAQARANGGGT</sequence>
<evidence type="ECO:0000256" key="1">
    <source>
        <dbReference type="SAM" id="MobiDB-lite"/>
    </source>
</evidence>
<reference evidence="2 3" key="1">
    <citation type="journal article" date="2016" name="Mol. Biol. Evol.">
        <title>Comparative Genomics of Early-Diverging Mushroom-Forming Fungi Provides Insights into the Origins of Lignocellulose Decay Capabilities.</title>
        <authorList>
            <person name="Nagy L.G."/>
            <person name="Riley R."/>
            <person name="Tritt A."/>
            <person name="Adam C."/>
            <person name="Daum C."/>
            <person name="Floudas D."/>
            <person name="Sun H."/>
            <person name="Yadav J.S."/>
            <person name="Pangilinan J."/>
            <person name="Larsson K.H."/>
            <person name="Matsuura K."/>
            <person name="Barry K."/>
            <person name="Labutti K."/>
            <person name="Kuo R."/>
            <person name="Ohm R.A."/>
            <person name="Bhattacharya S.S."/>
            <person name="Shirouzu T."/>
            <person name="Yoshinaga Y."/>
            <person name="Martin F.M."/>
            <person name="Grigoriev I.V."/>
            <person name="Hibbett D.S."/>
        </authorList>
    </citation>
    <scope>NUCLEOTIDE SEQUENCE [LARGE SCALE GENOMIC DNA]</scope>
    <source>
        <strain evidence="2 3">HHB10207 ss-3</strain>
    </source>
</reference>
<organism evidence="2 3">
    <name type="scientific">Sistotremastrum suecicum HHB10207 ss-3</name>
    <dbReference type="NCBI Taxonomy" id="1314776"/>
    <lineage>
        <taxon>Eukaryota</taxon>
        <taxon>Fungi</taxon>
        <taxon>Dikarya</taxon>
        <taxon>Basidiomycota</taxon>
        <taxon>Agaricomycotina</taxon>
        <taxon>Agaricomycetes</taxon>
        <taxon>Sistotremastrales</taxon>
        <taxon>Sistotremastraceae</taxon>
        <taxon>Sistotremastrum</taxon>
    </lineage>
</organism>
<proteinExistence type="predicted"/>
<feature type="compositionally biased region" description="Basic and acidic residues" evidence="1">
    <location>
        <begin position="300"/>
        <end position="325"/>
    </location>
</feature>
<dbReference type="Proteomes" id="UP000076798">
    <property type="component" value="Unassembled WGS sequence"/>
</dbReference>
<feature type="compositionally biased region" description="Acidic residues" evidence="1">
    <location>
        <begin position="242"/>
        <end position="251"/>
    </location>
</feature>
<accession>A0A165X983</accession>
<feature type="compositionally biased region" description="Basic and acidic residues" evidence="1">
    <location>
        <begin position="351"/>
        <end position="365"/>
    </location>
</feature>
<evidence type="ECO:0000313" key="3">
    <source>
        <dbReference type="Proteomes" id="UP000076798"/>
    </source>
</evidence>
<feature type="compositionally biased region" description="Polar residues" evidence="1">
    <location>
        <begin position="336"/>
        <end position="347"/>
    </location>
</feature>
<protein>
    <submittedName>
        <fullName evidence="2">Uncharacterized protein</fullName>
    </submittedName>
</protein>
<feature type="compositionally biased region" description="Low complexity" evidence="1">
    <location>
        <begin position="262"/>
        <end position="272"/>
    </location>
</feature>
<feature type="region of interest" description="Disordered" evidence="1">
    <location>
        <begin position="242"/>
        <end position="520"/>
    </location>
</feature>
<gene>
    <name evidence="2" type="ORF">SISSUDRAFT_1123633</name>
</gene>
<evidence type="ECO:0000313" key="2">
    <source>
        <dbReference type="EMBL" id="KZT31958.1"/>
    </source>
</evidence>
<feature type="compositionally biased region" description="Low complexity" evidence="1">
    <location>
        <begin position="161"/>
        <end position="175"/>
    </location>
</feature>
<feature type="region of interest" description="Disordered" evidence="1">
    <location>
        <begin position="157"/>
        <end position="189"/>
    </location>
</feature>
<feature type="compositionally biased region" description="Low complexity" evidence="1">
    <location>
        <begin position="482"/>
        <end position="495"/>
    </location>
</feature>
<feature type="compositionally biased region" description="Basic and acidic residues" evidence="1">
    <location>
        <begin position="252"/>
        <end position="261"/>
    </location>
</feature>
<feature type="compositionally biased region" description="Polar residues" evidence="1">
    <location>
        <begin position="412"/>
        <end position="438"/>
    </location>
</feature>
<feature type="compositionally biased region" description="Low complexity" evidence="1">
    <location>
        <begin position="366"/>
        <end position="386"/>
    </location>
</feature>
<dbReference type="AlphaFoldDB" id="A0A165X983"/>
<name>A0A165X983_9AGAM</name>